<evidence type="ECO:0000259" key="2">
    <source>
        <dbReference type="Pfam" id="PF12911"/>
    </source>
</evidence>
<feature type="transmembrane region" description="Helical" evidence="1">
    <location>
        <begin position="31"/>
        <end position="52"/>
    </location>
</feature>
<evidence type="ECO:0000256" key="1">
    <source>
        <dbReference type="SAM" id="Phobius"/>
    </source>
</evidence>
<dbReference type="AlphaFoldDB" id="A0A381VSS2"/>
<dbReference type="GO" id="GO:0005886">
    <property type="term" value="C:plasma membrane"/>
    <property type="evidence" value="ECO:0007669"/>
    <property type="project" value="UniProtKB-SubCell"/>
</dbReference>
<proteinExistence type="predicted"/>
<feature type="non-terminal residue" evidence="3">
    <location>
        <position position="53"/>
    </location>
</feature>
<keyword evidence="1" id="KW-1133">Transmembrane helix</keyword>
<reference evidence="3" key="1">
    <citation type="submission" date="2018-05" db="EMBL/GenBank/DDBJ databases">
        <authorList>
            <person name="Lanie J.A."/>
            <person name="Ng W.-L."/>
            <person name="Kazmierczak K.M."/>
            <person name="Andrzejewski T.M."/>
            <person name="Davidsen T.M."/>
            <person name="Wayne K.J."/>
            <person name="Tettelin H."/>
            <person name="Glass J.I."/>
            <person name="Rusch D."/>
            <person name="Podicherti R."/>
            <person name="Tsui H.-C.T."/>
            <person name="Winkler M.E."/>
        </authorList>
    </citation>
    <scope>NUCLEOTIDE SEQUENCE</scope>
</reference>
<keyword evidence="1" id="KW-0472">Membrane</keyword>
<keyword evidence="1" id="KW-0812">Transmembrane</keyword>
<dbReference type="Pfam" id="PF12911">
    <property type="entry name" value="OppC_N"/>
    <property type="match status" value="1"/>
</dbReference>
<dbReference type="EMBL" id="UINC01009504">
    <property type="protein sequence ID" value="SVA42613.1"/>
    <property type="molecule type" value="Genomic_DNA"/>
</dbReference>
<feature type="domain" description="Oligopeptide transport permease C-like N-terminal" evidence="2">
    <location>
        <begin position="17"/>
        <end position="53"/>
    </location>
</feature>
<evidence type="ECO:0000313" key="3">
    <source>
        <dbReference type="EMBL" id="SVA42613.1"/>
    </source>
</evidence>
<dbReference type="InterPro" id="IPR025966">
    <property type="entry name" value="OppC_N"/>
</dbReference>
<organism evidence="3">
    <name type="scientific">marine metagenome</name>
    <dbReference type="NCBI Taxonomy" id="408172"/>
    <lineage>
        <taxon>unclassified sequences</taxon>
        <taxon>metagenomes</taxon>
        <taxon>ecological metagenomes</taxon>
    </lineage>
</organism>
<accession>A0A381VSS2</accession>
<protein>
    <recommendedName>
        <fullName evidence="2">Oligopeptide transport permease C-like N-terminal domain-containing protein</fullName>
    </recommendedName>
</protein>
<name>A0A381VSS2_9ZZZZ</name>
<gene>
    <name evidence="3" type="ORF">METZ01_LOCUS95467</name>
</gene>
<sequence>MASTEYSEVEERISVASQRQLIWWRFKRHKIALIATSLVIAFYLVVIFADFLA</sequence>